<dbReference type="InterPro" id="IPR008166">
    <property type="entry name" value="Glyco_transf_92"/>
</dbReference>
<organism evidence="10 11">
    <name type="scientific">Limulus polyphemus</name>
    <name type="common">Atlantic horseshoe crab</name>
    <dbReference type="NCBI Taxonomy" id="6850"/>
    <lineage>
        <taxon>Eukaryota</taxon>
        <taxon>Metazoa</taxon>
        <taxon>Ecdysozoa</taxon>
        <taxon>Arthropoda</taxon>
        <taxon>Chelicerata</taxon>
        <taxon>Merostomata</taxon>
        <taxon>Xiphosura</taxon>
        <taxon>Limulidae</taxon>
        <taxon>Limulus</taxon>
    </lineage>
</organism>
<protein>
    <recommendedName>
        <fullName evidence="8">Glycosyltransferase family 92 protein</fullName>
        <ecNumber evidence="8">2.4.1.-</ecNumber>
    </recommendedName>
</protein>
<evidence type="ECO:0000313" key="11">
    <source>
        <dbReference type="RefSeq" id="XP_013792676.1"/>
    </source>
</evidence>
<gene>
    <name evidence="11" type="primary">LOC106476576</name>
</gene>
<accession>A0ABM1C1N9</accession>
<dbReference type="Proteomes" id="UP000694941">
    <property type="component" value="Unplaced"/>
</dbReference>
<evidence type="ECO:0000256" key="7">
    <source>
        <dbReference type="ARBA" id="ARBA00023136"/>
    </source>
</evidence>
<evidence type="ECO:0000256" key="5">
    <source>
        <dbReference type="ARBA" id="ARBA00022692"/>
    </source>
</evidence>
<dbReference type="EC" id="2.4.1.-" evidence="8"/>
<keyword evidence="10" id="KW-1185">Reference proteome</keyword>
<keyword evidence="5" id="KW-0812">Transmembrane</keyword>
<dbReference type="Pfam" id="PF01697">
    <property type="entry name" value="Glyco_transf_92"/>
    <property type="match status" value="1"/>
</dbReference>
<comment type="subcellular location">
    <subcellularLocation>
        <location evidence="1">Membrane</location>
        <topology evidence="1">Single-pass membrane protein</topology>
    </subcellularLocation>
</comment>
<feature type="region of interest" description="Disordered" evidence="9">
    <location>
        <begin position="14"/>
        <end position="33"/>
    </location>
</feature>
<dbReference type="RefSeq" id="XP_013792676.1">
    <property type="nucleotide sequence ID" value="XM_013937222.1"/>
</dbReference>
<name>A0ABM1C1N9_LIMPO</name>
<keyword evidence="3 8" id="KW-0328">Glycosyltransferase</keyword>
<sequence>MIVHQQNVADLSNNGLLGETMKGSKSKSASVKPTKSFVNQREYSLHTIKNSKTSHGKTWNTHVDHWQRANLVSAPYKLMVYSAYLDKRNPQAPSVVVIGAALTRGGPKVYCKLQFSHKKPILVVAYKRIINEHWNLKYSACFFYCALNKDDSKPLNVSVADNSQFKAAAILTVYDNKEDNNTLPHGRIALCVKPLHYSYDRATWFIEFLELHRLLGVEHFFLYNHSMGHAVEQAVMVYLQQGVVSLLPWKLEIQSQKEIRTEGLFAALNDCLYRSMFLFKYVLMLDFDEFIIPTGNVTYDKLLTDLTKIRRGTYQPSSFVFQNAFFYLYWDNDTTAYNEEPETPPGNIPYLLTQYKTRRVKNPMKHGSRSKFVVVPERALEVGNHVVWRVVP</sequence>
<evidence type="ECO:0000256" key="4">
    <source>
        <dbReference type="ARBA" id="ARBA00022679"/>
    </source>
</evidence>
<evidence type="ECO:0000256" key="9">
    <source>
        <dbReference type="SAM" id="MobiDB-lite"/>
    </source>
</evidence>
<evidence type="ECO:0000256" key="1">
    <source>
        <dbReference type="ARBA" id="ARBA00004167"/>
    </source>
</evidence>
<evidence type="ECO:0000256" key="3">
    <source>
        <dbReference type="ARBA" id="ARBA00022676"/>
    </source>
</evidence>
<evidence type="ECO:0000256" key="2">
    <source>
        <dbReference type="ARBA" id="ARBA00007647"/>
    </source>
</evidence>
<evidence type="ECO:0000313" key="10">
    <source>
        <dbReference type="Proteomes" id="UP000694941"/>
    </source>
</evidence>
<feature type="non-terminal residue" evidence="11">
    <location>
        <position position="392"/>
    </location>
</feature>
<comment type="similarity">
    <text evidence="2 8">Belongs to the glycosyltransferase 92 family.</text>
</comment>
<reference evidence="11" key="1">
    <citation type="submission" date="2025-08" db="UniProtKB">
        <authorList>
            <consortium name="RefSeq"/>
        </authorList>
    </citation>
    <scope>IDENTIFICATION</scope>
    <source>
        <tissue evidence="11">Muscle</tissue>
    </source>
</reference>
<keyword evidence="6" id="KW-1133">Transmembrane helix</keyword>
<dbReference type="GeneID" id="106476576"/>
<keyword evidence="7" id="KW-0472">Membrane</keyword>
<proteinExistence type="inferred from homology"/>
<evidence type="ECO:0000256" key="8">
    <source>
        <dbReference type="RuleBase" id="RU366017"/>
    </source>
</evidence>
<dbReference type="PANTHER" id="PTHR21461:SF40">
    <property type="entry name" value="GLYCOSYLTRANSFERASE FAMILY 92 PROTEIN"/>
    <property type="match status" value="1"/>
</dbReference>
<evidence type="ECO:0000256" key="6">
    <source>
        <dbReference type="ARBA" id="ARBA00022989"/>
    </source>
</evidence>
<dbReference type="PANTHER" id="PTHR21461">
    <property type="entry name" value="GLYCOSYLTRANSFERASE FAMILY 92 PROTEIN"/>
    <property type="match status" value="1"/>
</dbReference>
<keyword evidence="4 8" id="KW-0808">Transferase</keyword>